<dbReference type="PROSITE" id="PS50920">
    <property type="entry name" value="SOLCAR"/>
    <property type="match status" value="2"/>
</dbReference>
<dbReference type="GO" id="GO:0015187">
    <property type="term" value="F:glycine transmembrane transporter activity"/>
    <property type="evidence" value="ECO:0007669"/>
    <property type="project" value="TreeGrafter"/>
</dbReference>
<evidence type="ECO:0000256" key="2">
    <source>
        <dbReference type="ARBA" id="ARBA00006375"/>
    </source>
</evidence>
<dbReference type="GO" id="GO:0016020">
    <property type="term" value="C:membrane"/>
    <property type="evidence" value="ECO:0007669"/>
    <property type="project" value="UniProtKB-SubCell"/>
</dbReference>
<dbReference type="PANTHER" id="PTHR46181">
    <property type="entry name" value="MITOCHONDRIAL GLYCINE TRANSPORTER"/>
    <property type="match status" value="1"/>
</dbReference>
<reference evidence="8" key="2">
    <citation type="submission" date="2023-11" db="UniProtKB">
        <authorList>
            <consortium name="WormBaseParasite"/>
        </authorList>
    </citation>
    <scope>IDENTIFICATION</scope>
</reference>
<feature type="repeat" description="Solcar" evidence="5">
    <location>
        <begin position="66"/>
        <end position="181"/>
    </location>
</feature>
<dbReference type="InterPro" id="IPR023395">
    <property type="entry name" value="MCP_dom_sf"/>
</dbReference>
<sequence length="181" mass="21016">MLRTFQRIYSSAKWRGLYSGVWATIMRDCPYSGLYLAAYTSLRQYTGLYSPFQKNIDPTADDNNVKSFFYVSGCAALAACFATTLTHPADLLRVHRQLLIRETCHQHHPHHQPHQSPMNQNASSYKNQKTIDKQQLTSLFQIFQCIYTKYGVKGLWQGLSLRLIRRTIFGVTSWTLYEFFT</sequence>
<dbReference type="GO" id="GO:0005739">
    <property type="term" value="C:mitochondrion"/>
    <property type="evidence" value="ECO:0007669"/>
    <property type="project" value="TreeGrafter"/>
</dbReference>
<dbReference type="AlphaFoldDB" id="A0AA85ITR0"/>
<evidence type="ECO:0000313" key="7">
    <source>
        <dbReference type="Proteomes" id="UP000050795"/>
    </source>
</evidence>
<proteinExistence type="inferred from homology"/>
<dbReference type="PANTHER" id="PTHR46181:SF3">
    <property type="entry name" value="MITOCHONDRIAL GLYCINE TRANSPORTER"/>
    <property type="match status" value="1"/>
</dbReference>
<keyword evidence="6" id="KW-0813">Transport</keyword>
<dbReference type="Pfam" id="PF00153">
    <property type="entry name" value="Mito_carr"/>
    <property type="match status" value="2"/>
</dbReference>
<dbReference type="Gene3D" id="1.50.40.10">
    <property type="entry name" value="Mitochondrial carrier domain"/>
    <property type="match status" value="1"/>
</dbReference>
<keyword evidence="4 5" id="KW-0472">Membrane</keyword>
<dbReference type="Proteomes" id="UP000050795">
    <property type="component" value="Unassembled WGS sequence"/>
</dbReference>
<evidence type="ECO:0000256" key="3">
    <source>
        <dbReference type="ARBA" id="ARBA00022692"/>
    </source>
</evidence>
<evidence type="ECO:0000256" key="1">
    <source>
        <dbReference type="ARBA" id="ARBA00004141"/>
    </source>
</evidence>
<dbReference type="GO" id="GO:1904983">
    <property type="term" value="P:glycine import into mitochondrion"/>
    <property type="evidence" value="ECO:0007669"/>
    <property type="project" value="TreeGrafter"/>
</dbReference>
<accession>A0AA85ITR0</accession>
<dbReference type="InterPro" id="IPR018108">
    <property type="entry name" value="MCP_transmembrane"/>
</dbReference>
<dbReference type="SUPFAM" id="SSF103506">
    <property type="entry name" value="Mitochondrial carrier"/>
    <property type="match status" value="1"/>
</dbReference>
<name>A0AA85ITR0_TRIRE</name>
<comment type="subcellular location">
    <subcellularLocation>
        <location evidence="1">Membrane</location>
        <topology evidence="1">Multi-pass membrane protein</topology>
    </subcellularLocation>
</comment>
<evidence type="ECO:0000256" key="4">
    <source>
        <dbReference type="ARBA" id="ARBA00023136"/>
    </source>
</evidence>
<evidence type="ECO:0000256" key="5">
    <source>
        <dbReference type="PROSITE-ProRule" id="PRU00282"/>
    </source>
</evidence>
<reference evidence="7" key="1">
    <citation type="submission" date="2022-06" db="EMBL/GenBank/DDBJ databases">
        <authorList>
            <person name="Berger JAMES D."/>
            <person name="Berger JAMES D."/>
        </authorList>
    </citation>
    <scope>NUCLEOTIDE SEQUENCE [LARGE SCALE GENOMIC DNA]</scope>
</reference>
<dbReference type="WBParaSite" id="TREG1_119470.1">
    <property type="protein sequence ID" value="TREG1_119470.1"/>
    <property type="gene ID" value="TREG1_119470"/>
</dbReference>
<protein>
    <submittedName>
        <fullName evidence="8">Uncharacterized protein</fullName>
    </submittedName>
</protein>
<evidence type="ECO:0000313" key="8">
    <source>
        <dbReference type="WBParaSite" id="TREG1_119470.1"/>
    </source>
</evidence>
<organism evidence="7 8">
    <name type="scientific">Trichobilharzia regenti</name>
    <name type="common">Nasal bird schistosome</name>
    <dbReference type="NCBI Taxonomy" id="157069"/>
    <lineage>
        <taxon>Eukaryota</taxon>
        <taxon>Metazoa</taxon>
        <taxon>Spiralia</taxon>
        <taxon>Lophotrochozoa</taxon>
        <taxon>Platyhelminthes</taxon>
        <taxon>Trematoda</taxon>
        <taxon>Digenea</taxon>
        <taxon>Strigeidida</taxon>
        <taxon>Schistosomatoidea</taxon>
        <taxon>Schistosomatidae</taxon>
        <taxon>Trichobilharzia</taxon>
    </lineage>
</organism>
<keyword evidence="3 5" id="KW-0812">Transmembrane</keyword>
<comment type="similarity">
    <text evidence="2 6">Belongs to the mitochondrial carrier (TC 2.A.29) family.</text>
</comment>
<evidence type="ECO:0000256" key="6">
    <source>
        <dbReference type="RuleBase" id="RU000488"/>
    </source>
</evidence>
<keyword evidence="7" id="KW-1185">Reference proteome</keyword>
<feature type="repeat" description="Solcar" evidence="5">
    <location>
        <begin position="1"/>
        <end position="45"/>
    </location>
</feature>